<sequence>MNPSTTATASETPGTTDAGTVTVKLVDSEPMIVAPFLVITVQVAVALVALGMPAHQLSGTVKLLVVEPAATFAVLVRVASRAKVTSWL</sequence>
<accession>A0A645HVL1</accession>
<reference evidence="2" key="1">
    <citation type="submission" date="2019-08" db="EMBL/GenBank/DDBJ databases">
        <authorList>
            <person name="Kucharzyk K."/>
            <person name="Murdoch R.W."/>
            <person name="Higgins S."/>
            <person name="Loffler F."/>
        </authorList>
    </citation>
    <scope>NUCLEOTIDE SEQUENCE</scope>
</reference>
<keyword evidence="1" id="KW-1133">Transmembrane helix</keyword>
<gene>
    <name evidence="2" type="ORF">SDC9_190059</name>
</gene>
<feature type="transmembrane region" description="Helical" evidence="1">
    <location>
        <begin position="32"/>
        <end position="52"/>
    </location>
</feature>
<comment type="caution">
    <text evidence="2">The sequence shown here is derived from an EMBL/GenBank/DDBJ whole genome shotgun (WGS) entry which is preliminary data.</text>
</comment>
<keyword evidence="1" id="KW-0812">Transmembrane</keyword>
<organism evidence="2">
    <name type="scientific">bioreactor metagenome</name>
    <dbReference type="NCBI Taxonomy" id="1076179"/>
    <lineage>
        <taxon>unclassified sequences</taxon>
        <taxon>metagenomes</taxon>
        <taxon>ecological metagenomes</taxon>
    </lineage>
</organism>
<proteinExistence type="predicted"/>
<dbReference type="EMBL" id="VSSQ01100280">
    <property type="protein sequence ID" value="MPN42502.1"/>
    <property type="molecule type" value="Genomic_DNA"/>
</dbReference>
<name>A0A645HVL1_9ZZZZ</name>
<evidence type="ECO:0000313" key="2">
    <source>
        <dbReference type="EMBL" id="MPN42502.1"/>
    </source>
</evidence>
<keyword evidence="1" id="KW-0472">Membrane</keyword>
<protein>
    <submittedName>
        <fullName evidence="2">Uncharacterized protein</fullName>
    </submittedName>
</protein>
<dbReference type="AlphaFoldDB" id="A0A645HVL1"/>
<evidence type="ECO:0000256" key="1">
    <source>
        <dbReference type="SAM" id="Phobius"/>
    </source>
</evidence>